<sequence length="488" mass="55539">MNKIGYWLMGVGCWLMASCASTPEHVSKVNQLPDIYPDYIGVTIPADIAPLNFNLADEDIDCMDVVVRGSKGGELHTIGDWADFDIADWQALTRQNRGGKITLTVCVEKDGQWTQYNDFDIYVSKDNLDEWGLTYRRIKPGYEVGGDIGIYQRNLSNFDETAILAETVVPGRCFNCHTANRTNPNRITLQMRGEGGGTMIQKEGKQAWVETKTDSTKAAGSYSYWHPQGDYVAMAVNSVHQSFFTGTGQRIEVYHKFSNVEVLDTRTNELILSPLLQTEDLEIFPAFSHDGKWLYYSTSKPCKVPAEYEKVKCSLCRIGFDAEKGQFGLQVDTLLNGPATDKSYVLARPSYDGRWLMYCVSSRGNFPVSQDDADLWLMDLKTGKTRALTEINSGQCEAYHNWSDNSHWFVFSSKREDGMYTKLYLACIDEQGRVSKPFLLPQRNPRKYYQELMDAYNVPDFTKTKVELDAHEAYRQVFDNKREQVKIK</sequence>
<reference evidence="1 2" key="1">
    <citation type="submission" date="2016-11" db="EMBL/GenBank/DDBJ databases">
        <authorList>
            <person name="Jaros S."/>
            <person name="Januszkiewicz K."/>
            <person name="Wedrychowicz H."/>
        </authorList>
    </citation>
    <scope>NUCLEOTIDE SEQUENCE [LARGE SCALE GENOMIC DNA]</scope>
    <source>
        <strain evidence="1 2">BPI-34</strain>
    </source>
</reference>
<gene>
    <name evidence="1" type="ORF">SAMN04488494_1984</name>
</gene>
<name>A0A1M7IU29_XYLRU</name>
<evidence type="ECO:0000313" key="2">
    <source>
        <dbReference type="Proteomes" id="UP000184280"/>
    </source>
</evidence>
<dbReference type="EMBL" id="FRCJ01000003">
    <property type="protein sequence ID" value="SHM44199.1"/>
    <property type="molecule type" value="Genomic_DNA"/>
</dbReference>
<proteinExistence type="predicted"/>
<dbReference type="Gene3D" id="2.120.10.30">
    <property type="entry name" value="TolB, C-terminal domain"/>
    <property type="match status" value="1"/>
</dbReference>
<dbReference type="InterPro" id="IPR011659">
    <property type="entry name" value="WD40"/>
</dbReference>
<dbReference type="Proteomes" id="UP000184280">
    <property type="component" value="Unassembled WGS sequence"/>
</dbReference>
<dbReference type="Pfam" id="PF07676">
    <property type="entry name" value="PD40"/>
    <property type="match status" value="1"/>
</dbReference>
<dbReference type="SUPFAM" id="SSF82171">
    <property type="entry name" value="DPP6 N-terminal domain-like"/>
    <property type="match status" value="1"/>
</dbReference>
<dbReference type="RefSeq" id="WP_073044911.1">
    <property type="nucleotide sequence ID" value="NZ_FRCJ01000003.1"/>
</dbReference>
<accession>A0A1M7IU29</accession>
<dbReference type="AlphaFoldDB" id="A0A1M7IU29"/>
<evidence type="ECO:0000313" key="1">
    <source>
        <dbReference type="EMBL" id="SHM44199.1"/>
    </source>
</evidence>
<dbReference type="InterPro" id="IPR011042">
    <property type="entry name" value="6-blade_b-propeller_TolB-like"/>
</dbReference>
<organism evidence="1 2">
    <name type="scientific">Xylanibacter ruminicola</name>
    <name type="common">Prevotella ruminicola</name>
    <dbReference type="NCBI Taxonomy" id="839"/>
    <lineage>
        <taxon>Bacteria</taxon>
        <taxon>Pseudomonadati</taxon>
        <taxon>Bacteroidota</taxon>
        <taxon>Bacteroidia</taxon>
        <taxon>Bacteroidales</taxon>
        <taxon>Prevotellaceae</taxon>
        <taxon>Xylanibacter</taxon>
    </lineage>
</organism>
<dbReference type="PROSITE" id="PS51257">
    <property type="entry name" value="PROKAR_LIPOPROTEIN"/>
    <property type="match status" value="1"/>
</dbReference>
<protein>
    <submittedName>
        <fullName evidence="1">WD40-like Beta Propeller Repeat</fullName>
    </submittedName>
</protein>